<feature type="transmembrane region" description="Helical" evidence="1">
    <location>
        <begin position="120"/>
        <end position="143"/>
    </location>
</feature>
<reference evidence="2" key="1">
    <citation type="submission" date="2022-09" db="EMBL/GenBank/DDBJ databases">
        <title>Actin cytoskeleton and complex cell architecture in an #Asgard archaeon.</title>
        <authorList>
            <person name="Ponce Toledo R.I."/>
            <person name="Schleper C."/>
            <person name="Rodrigues Oliveira T."/>
            <person name="Wollweber F."/>
            <person name="Xu J."/>
            <person name="Rittmann S."/>
            <person name="Klingl A."/>
            <person name="Pilhofer M."/>
        </authorList>
    </citation>
    <scope>NUCLEOTIDE SEQUENCE</scope>
    <source>
        <strain evidence="2">B-35</strain>
    </source>
</reference>
<keyword evidence="1" id="KW-0812">Transmembrane</keyword>
<dbReference type="EMBL" id="CP104013">
    <property type="protein sequence ID" value="UYP45646.1"/>
    <property type="molecule type" value="Genomic_DNA"/>
</dbReference>
<feature type="transmembrane region" description="Helical" evidence="1">
    <location>
        <begin position="20"/>
        <end position="40"/>
    </location>
</feature>
<feature type="transmembrane region" description="Helical" evidence="1">
    <location>
        <begin position="87"/>
        <end position="108"/>
    </location>
</feature>
<gene>
    <name evidence="2" type="ORF">NEF87_001931</name>
</gene>
<name>A0ABY6HSW7_9ARCH</name>
<dbReference type="Proteomes" id="UP001208689">
    <property type="component" value="Chromosome"/>
</dbReference>
<protein>
    <submittedName>
        <fullName evidence="2">Uncharacterized protein</fullName>
    </submittedName>
</protein>
<keyword evidence="3" id="KW-1185">Reference proteome</keyword>
<evidence type="ECO:0000313" key="3">
    <source>
        <dbReference type="Proteomes" id="UP001208689"/>
    </source>
</evidence>
<proteinExistence type="predicted"/>
<evidence type="ECO:0000256" key="1">
    <source>
        <dbReference type="SAM" id="Phobius"/>
    </source>
</evidence>
<sequence length="199" mass="22698">MKNLSNQLILFLKSKPKKIFVILIFLSFFVYSGIIIFGFVPTTKIIETSFYSTSDLQAAKTRVDVDKILTAWEPVMSAVIRLSFLDYLFIVSGFILFISINCLILISLHEIPKIRYVPLIGFLATIISRLLDSLEDLWAILIYSNPGTYSTFLIPLLNITEKMKWVVVVIEYSLVGIGLLCIIYEKIKAKRIITTDKDC</sequence>
<accession>A0ABY6HSW7</accession>
<keyword evidence="1" id="KW-0472">Membrane</keyword>
<organism evidence="2 3">
    <name type="scientific">Candidatus Lokiarchaeum ossiferum</name>
    <dbReference type="NCBI Taxonomy" id="2951803"/>
    <lineage>
        <taxon>Archaea</taxon>
        <taxon>Promethearchaeati</taxon>
        <taxon>Promethearchaeota</taxon>
        <taxon>Promethearchaeia</taxon>
        <taxon>Promethearchaeales</taxon>
        <taxon>Promethearchaeaceae</taxon>
        <taxon>Candidatus Lokiarchaeum</taxon>
    </lineage>
</organism>
<feature type="transmembrane region" description="Helical" evidence="1">
    <location>
        <begin position="163"/>
        <end position="184"/>
    </location>
</feature>
<evidence type="ECO:0000313" key="2">
    <source>
        <dbReference type="EMBL" id="UYP45646.1"/>
    </source>
</evidence>
<keyword evidence="1" id="KW-1133">Transmembrane helix</keyword>